<dbReference type="EMBL" id="JAGTUF010000003">
    <property type="protein sequence ID" value="MBR9971209.1"/>
    <property type="molecule type" value="Genomic_DNA"/>
</dbReference>
<name>A0ABS5IA58_9PROT</name>
<evidence type="ECO:0008006" key="3">
    <source>
        <dbReference type="Google" id="ProtNLM"/>
    </source>
</evidence>
<reference evidence="1 2" key="1">
    <citation type="submission" date="2021-04" db="EMBL/GenBank/DDBJ databases">
        <title>Magnetospirillum sulfuroxidans sp. nov., a facultative chemolithoautotrophic sulfur-oxidizing alphaproteobacterium isolated from freshwater sediment and proposals for Paramagetospirillum gen. nov., and Magnetospirillaceae fam. nov.</title>
        <authorList>
            <person name="Koziaeva V."/>
            <person name="Geelhoed J.S."/>
            <person name="Sorokin D.Y."/>
            <person name="Grouzdev D.S."/>
        </authorList>
    </citation>
    <scope>NUCLEOTIDE SEQUENCE [LARGE SCALE GENOMIC DNA]</scope>
    <source>
        <strain evidence="1 2">J10</strain>
    </source>
</reference>
<proteinExistence type="predicted"/>
<evidence type="ECO:0000313" key="1">
    <source>
        <dbReference type="EMBL" id="MBR9971209.1"/>
    </source>
</evidence>
<dbReference type="Proteomes" id="UP000680714">
    <property type="component" value="Unassembled WGS sequence"/>
</dbReference>
<protein>
    <recommendedName>
        <fullName evidence="3">Tryptophan synthase subunit beta like protein</fullName>
    </recommendedName>
</protein>
<keyword evidence="2" id="KW-1185">Reference proteome</keyword>
<evidence type="ECO:0000313" key="2">
    <source>
        <dbReference type="Proteomes" id="UP000680714"/>
    </source>
</evidence>
<organism evidence="1 2">
    <name type="scientific">Magnetospirillum sulfuroxidans</name>
    <dbReference type="NCBI Taxonomy" id="611300"/>
    <lineage>
        <taxon>Bacteria</taxon>
        <taxon>Pseudomonadati</taxon>
        <taxon>Pseudomonadota</taxon>
        <taxon>Alphaproteobacteria</taxon>
        <taxon>Rhodospirillales</taxon>
        <taxon>Rhodospirillaceae</taxon>
        <taxon>Magnetospirillum</taxon>
    </lineage>
</organism>
<gene>
    <name evidence="1" type="ORF">KEC16_05745</name>
</gene>
<sequence>MPYVSRGDDGRIVALSEYPFADQDEDLPPDHPEVLDFVGRVVALREDGVGDPFLEADLDFIRVAEDLIEALIRKGVLTLADLPEEAQDKLMARRALRHSLGGTGGLVDEDGA</sequence>
<comment type="caution">
    <text evidence="1">The sequence shown here is derived from an EMBL/GenBank/DDBJ whole genome shotgun (WGS) entry which is preliminary data.</text>
</comment>
<dbReference type="RefSeq" id="WP_211546746.1">
    <property type="nucleotide sequence ID" value="NZ_JAGTUF010000003.1"/>
</dbReference>
<accession>A0ABS5IA58</accession>